<keyword evidence="1" id="KW-0812">Transmembrane</keyword>
<feature type="transmembrane region" description="Helical" evidence="1">
    <location>
        <begin position="118"/>
        <end position="140"/>
    </location>
</feature>
<dbReference type="Proteomes" id="UP000020467">
    <property type="component" value="Unassembled WGS sequence"/>
</dbReference>
<feature type="transmembrane region" description="Helical" evidence="1">
    <location>
        <begin position="152"/>
        <end position="173"/>
    </location>
</feature>
<dbReference type="KEGG" id="cfj:CFIO01_03624"/>
<feature type="transmembrane region" description="Helical" evidence="1">
    <location>
        <begin position="79"/>
        <end position="98"/>
    </location>
</feature>
<feature type="transmembrane region" description="Helical" evidence="1">
    <location>
        <begin position="246"/>
        <end position="268"/>
    </location>
</feature>
<evidence type="ECO:0000313" key="2">
    <source>
        <dbReference type="EMBL" id="EXF79507.1"/>
    </source>
</evidence>
<protein>
    <submittedName>
        <fullName evidence="2">Uncharacterized protein</fullName>
    </submittedName>
</protein>
<proteinExistence type="predicted"/>
<accession>A0A010QHU2</accession>
<evidence type="ECO:0000313" key="3">
    <source>
        <dbReference type="Proteomes" id="UP000020467"/>
    </source>
</evidence>
<evidence type="ECO:0000256" key="1">
    <source>
        <dbReference type="SAM" id="Phobius"/>
    </source>
</evidence>
<keyword evidence="1" id="KW-1133">Transmembrane helix</keyword>
<comment type="caution">
    <text evidence="2">The sequence shown here is derived from an EMBL/GenBank/DDBJ whole genome shotgun (WGS) entry which is preliminary data.</text>
</comment>
<keyword evidence="1" id="KW-0472">Membrane</keyword>
<sequence length="320" mass="35851">MLRTKYTGLQIFDKLLIPAVIFYNNILSNGSRSDRMLLVSLFTTMQTMSHCMLVLGWSGGKRRPWMNIEHLFWGVFNQAWGAAAVYPLYCFTHVQRFLEDHRNQPKDHMIGASNPEEAFALVPAAILGAITPAMLLYPTFTTTYSMDQRQRLIALYRFTPLALAFAHPFFVWVQSKTPRSYNLKSKQPASKNFVTVSLLISGATAAAGHLWALACSEHGGIRRTFTPTASIDLASPMVIADGARDFLQWDIFVITAALVPMTDLIFRSSRSFQRLRRQYKWFQVLQDSFIGRMAGLTLASGILSPGAVLAVALAVRAYEA</sequence>
<feature type="transmembrane region" description="Helical" evidence="1">
    <location>
        <begin position="289"/>
        <end position="315"/>
    </location>
</feature>
<organism evidence="2 3">
    <name type="scientific">Colletotrichum fioriniae PJ7</name>
    <dbReference type="NCBI Taxonomy" id="1445577"/>
    <lineage>
        <taxon>Eukaryota</taxon>
        <taxon>Fungi</taxon>
        <taxon>Dikarya</taxon>
        <taxon>Ascomycota</taxon>
        <taxon>Pezizomycotina</taxon>
        <taxon>Sordariomycetes</taxon>
        <taxon>Hypocreomycetidae</taxon>
        <taxon>Glomerellales</taxon>
        <taxon>Glomerellaceae</taxon>
        <taxon>Colletotrichum</taxon>
        <taxon>Colletotrichum acutatum species complex</taxon>
    </lineage>
</organism>
<reference evidence="2 3" key="1">
    <citation type="submission" date="2014-02" db="EMBL/GenBank/DDBJ databases">
        <title>The genome sequence of Colletotrichum fioriniae PJ7.</title>
        <authorList>
            <person name="Baroncelli R."/>
            <person name="Thon M.R."/>
        </authorList>
    </citation>
    <scope>NUCLEOTIDE SEQUENCE [LARGE SCALE GENOMIC DNA]</scope>
    <source>
        <strain evidence="2 3">PJ7</strain>
    </source>
</reference>
<feature type="transmembrane region" description="Helical" evidence="1">
    <location>
        <begin position="36"/>
        <end position="59"/>
    </location>
</feature>
<feature type="transmembrane region" description="Helical" evidence="1">
    <location>
        <begin position="193"/>
        <end position="214"/>
    </location>
</feature>
<dbReference type="HOGENOM" id="CLU_038717_3_0_1"/>
<dbReference type="OrthoDB" id="72269at2759"/>
<name>A0A010QHU2_9PEZI</name>
<dbReference type="AlphaFoldDB" id="A0A010QHU2"/>
<dbReference type="eggNOG" id="ENOG502SS95">
    <property type="taxonomic scope" value="Eukaryota"/>
</dbReference>
<gene>
    <name evidence="2" type="ORF">CFIO01_03624</name>
</gene>
<dbReference type="EMBL" id="JARH01000547">
    <property type="protein sequence ID" value="EXF79507.1"/>
    <property type="molecule type" value="Genomic_DNA"/>
</dbReference>
<keyword evidence="3" id="KW-1185">Reference proteome</keyword>